<comment type="caution">
    <text evidence="1">The sequence shown here is derived from an EMBL/GenBank/DDBJ whole genome shotgun (WGS) entry which is preliminary data.</text>
</comment>
<accession>A0ABQ8SGQ7</accession>
<evidence type="ECO:0000313" key="1">
    <source>
        <dbReference type="EMBL" id="KAJ4433314.1"/>
    </source>
</evidence>
<proteinExistence type="predicted"/>
<keyword evidence="2" id="KW-1185">Reference proteome</keyword>
<evidence type="ECO:0000313" key="2">
    <source>
        <dbReference type="Proteomes" id="UP001148838"/>
    </source>
</evidence>
<reference evidence="1 2" key="1">
    <citation type="journal article" date="2022" name="Allergy">
        <title>Genome assembly and annotation of Periplaneta americana reveal a comprehensive cockroach allergen profile.</title>
        <authorList>
            <person name="Wang L."/>
            <person name="Xiong Q."/>
            <person name="Saelim N."/>
            <person name="Wang L."/>
            <person name="Nong W."/>
            <person name="Wan A.T."/>
            <person name="Shi M."/>
            <person name="Liu X."/>
            <person name="Cao Q."/>
            <person name="Hui J.H.L."/>
            <person name="Sookrung N."/>
            <person name="Leung T.F."/>
            <person name="Tungtrongchitr A."/>
            <person name="Tsui S.K.W."/>
        </authorList>
    </citation>
    <scope>NUCLEOTIDE SEQUENCE [LARGE SCALE GENOMIC DNA]</scope>
    <source>
        <strain evidence="1">PWHHKU_190912</strain>
    </source>
</reference>
<dbReference type="Proteomes" id="UP001148838">
    <property type="component" value="Unassembled WGS sequence"/>
</dbReference>
<protein>
    <submittedName>
        <fullName evidence="1">Uncharacterized protein</fullName>
    </submittedName>
</protein>
<name>A0ABQ8SGQ7_PERAM</name>
<organism evidence="1 2">
    <name type="scientific">Periplaneta americana</name>
    <name type="common">American cockroach</name>
    <name type="synonym">Blatta americana</name>
    <dbReference type="NCBI Taxonomy" id="6978"/>
    <lineage>
        <taxon>Eukaryota</taxon>
        <taxon>Metazoa</taxon>
        <taxon>Ecdysozoa</taxon>
        <taxon>Arthropoda</taxon>
        <taxon>Hexapoda</taxon>
        <taxon>Insecta</taxon>
        <taxon>Pterygota</taxon>
        <taxon>Neoptera</taxon>
        <taxon>Polyneoptera</taxon>
        <taxon>Dictyoptera</taxon>
        <taxon>Blattodea</taxon>
        <taxon>Blattoidea</taxon>
        <taxon>Blattidae</taxon>
        <taxon>Blattinae</taxon>
        <taxon>Periplaneta</taxon>
    </lineage>
</organism>
<dbReference type="EMBL" id="JAJSOF020000027">
    <property type="protein sequence ID" value="KAJ4433314.1"/>
    <property type="molecule type" value="Genomic_DNA"/>
</dbReference>
<gene>
    <name evidence="1" type="ORF">ANN_15573</name>
</gene>
<sequence>MPWAYHSGFTEIWYSELKSFAPCPNATSAARKGVTLKRHTINTRGLINTTLRNQHQALLSIPRHRTSFTVSVCRLCNVLPRHVRDCRTVNQFKLRITYFYMELFDLVKNMEGVIVSREEMILRDMLLELNNGCDAVWDEDKCKQDEDHGHRKISKEARYSLTTPYHSIPKHRTSFYSSSFTVSAAHLWNSLPKHVRDCRTLSSFKNKLKLHFLN</sequence>